<proteinExistence type="predicted"/>
<evidence type="ECO:0000256" key="1">
    <source>
        <dbReference type="SAM" id="MobiDB-lite"/>
    </source>
</evidence>
<evidence type="ECO:0000313" key="4">
    <source>
        <dbReference type="Proteomes" id="UP000198923"/>
    </source>
</evidence>
<dbReference type="PANTHER" id="PTHR37809:SF1">
    <property type="entry name" value="RIBOSOMAL PROTEIN S12 METHYLTHIOTRANSFERASE ACCESSORY FACTOR YCAO"/>
    <property type="match status" value="1"/>
</dbReference>
<protein>
    <submittedName>
        <fullName evidence="3">Ribosomal protein S12 methylthiotransferase accessory factor</fullName>
    </submittedName>
</protein>
<dbReference type="AlphaFoldDB" id="A0A1G7ZT74"/>
<dbReference type="GO" id="GO:0016740">
    <property type="term" value="F:transferase activity"/>
    <property type="evidence" value="ECO:0007669"/>
    <property type="project" value="UniProtKB-KW"/>
</dbReference>
<dbReference type="GO" id="GO:0005840">
    <property type="term" value="C:ribosome"/>
    <property type="evidence" value="ECO:0007669"/>
    <property type="project" value="UniProtKB-KW"/>
</dbReference>
<reference evidence="3 4" key="1">
    <citation type="submission" date="2016-10" db="EMBL/GenBank/DDBJ databases">
        <authorList>
            <person name="de Groot N.N."/>
        </authorList>
    </citation>
    <scope>NUCLEOTIDE SEQUENCE [LARGE SCALE GENOMIC DNA]</scope>
    <source>
        <strain evidence="3 4">CPCC 201354</strain>
    </source>
</reference>
<dbReference type="PROSITE" id="PS51664">
    <property type="entry name" value="YCAO"/>
    <property type="match status" value="1"/>
</dbReference>
<dbReference type="PANTHER" id="PTHR37809">
    <property type="entry name" value="RIBOSOMAL PROTEIN S12 METHYLTHIOTRANSFERASE ACCESSORY FACTOR YCAO"/>
    <property type="match status" value="1"/>
</dbReference>
<gene>
    <name evidence="3" type="ORF">SAMN05421505_111192</name>
</gene>
<evidence type="ECO:0000259" key="2">
    <source>
        <dbReference type="PROSITE" id="PS51664"/>
    </source>
</evidence>
<feature type="domain" description="YcaO" evidence="2">
    <location>
        <begin position="83"/>
        <end position="463"/>
    </location>
</feature>
<dbReference type="STRING" id="504805.SAMN05421505_111192"/>
<sequence length="463" mass="47764">MPPPVPPSPSPSVPPSAVPPPALPPSVLPAPAVPPPATAPDERTGLVTRLLERRSHGVLHTATAVLADTGAFAHPQGNPTVGGASFSDPARARARALGEAAERYAGHLVAGGRLRRTSWERLVGGGADAVDPAALALYGSAQHKRPGFPFAGLRRTDVVDWVAGRDGDGRAVWVPASLVWLAPGEHAAVRGRPAHLPVAAGIAAGPSLRAAREAALAEVVERHALATAWYGGGVFPRLPDPPLPRPRDVELSLHAVPNMLRAPVVLCLAQRADGLLGVGCSLAAGAAASARKAAAEALQSLDAVDEIVGGIPEWERPHGALAPHRADRRYADFYAADLSDATDLVCTLQLLADPRVADAVRARILRPEGGTGSAADLAPWHAPDSAWLRDREPGRALARRGLRPVSVDLTTPDLAAVGLAVARVVVPGLRSTGPAAFPFLGDGADPLPSLPPDPFDGLPVPHA</sequence>
<dbReference type="OrthoDB" id="3460941at2"/>
<organism evidence="3 4">
    <name type="scientific">Sinosporangium album</name>
    <dbReference type="NCBI Taxonomy" id="504805"/>
    <lineage>
        <taxon>Bacteria</taxon>
        <taxon>Bacillati</taxon>
        <taxon>Actinomycetota</taxon>
        <taxon>Actinomycetes</taxon>
        <taxon>Streptosporangiales</taxon>
        <taxon>Streptosporangiaceae</taxon>
        <taxon>Sinosporangium</taxon>
    </lineage>
</organism>
<dbReference type="InterPro" id="IPR003776">
    <property type="entry name" value="YcaO-like_dom"/>
</dbReference>
<evidence type="ECO:0000313" key="3">
    <source>
        <dbReference type="EMBL" id="SDH11874.1"/>
    </source>
</evidence>
<keyword evidence="4" id="KW-1185">Reference proteome</keyword>
<feature type="compositionally biased region" description="Pro residues" evidence="1">
    <location>
        <begin position="1"/>
        <end position="38"/>
    </location>
</feature>
<keyword evidence="3" id="KW-0687">Ribonucleoprotein</keyword>
<dbReference type="RefSeq" id="WP_093170892.1">
    <property type="nucleotide sequence ID" value="NZ_FNCN01000011.1"/>
</dbReference>
<keyword evidence="3" id="KW-0808">Transferase</keyword>
<feature type="region of interest" description="Disordered" evidence="1">
    <location>
        <begin position="1"/>
        <end position="42"/>
    </location>
</feature>
<dbReference type="EMBL" id="FNCN01000011">
    <property type="protein sequence ID" value="SDH11874.1"/>
    <property type="molecule type" value="Genomic_DNA"/>
</dbReference>
<dbReference type="Pfam" id="PF02624">
    <property type="entry name" value="YcaO"/>
    <property type="match status" value="1"/>
</dbReference>
<name>A0A1G7ZT74_9ACTN</name>
<dbReference type="Gene3D" id="3.30.1330.230">
    <property type="match status" value="1"/>
</dbReference>
<dbReference type="Proteomes" id="UP000198923">
    <property type="component" value="Unassembled WGS sequence"/>
</dbReference>
<keyword evidence="3" id="KW-0689">Ribosomal protein</keyword>
<accession>A0A1G7ZT74</accession>